<comment type="subcellular location">
    <subcellularLocation>
        <location evidence="1">Nucleus</location>
    </subcellularLocation>
</comment>
<evidence type="ECO:0000256" key="8">
    <source>
        <dbReference type="ARBA" id="ARBA00023002"/>
    </source>
</evidence>
<evidence type="ECO:0000259" key="17">
    <source>
        <dbReference type="PROSITE" id="PS50102"/>
    </source>
</evidence>
<dbReference type="InterPro" id="IPR015943">
    <property type="entry name" value="WD40/YVTN_repeat-like_dom_sf"/>
</dbReference>
<feature type="region of interest" description="Disordered" evidence="15">
    <location>
        <begin position="710"/>
        <end position="762"/>
    </location>
</feature>
<evidence type="ECO:0000256" key="11">
    <source>
        <dbReference type="ARBA" id="ARBA00023242"/>
    </source>
</evidence>
<feature type="compositionally biased region" description="Basic and acidic residues" evidence="15">
    <location>
        <begin position="87"/>
        <end position="150"/>
    </location>
</feature>
<feature type="region of interest" description="Disordered" evidence="15">
    <location>
        <begin position="87"/>
        <end position="160"/>
    </location>
</feature>
<comment type="similarity">
    <text evidence="3">Belongs to the carotenoid/retinoid oxidoreductase family.</text>
</comment>
<dbReference type="GO" id="GO:0003723">
    <property type="term" value="F:RNA binding"/>
    <property type="evidence" value="ECO:0007669"/>
    <property type="project" value="UniProtKB-UniRule"/>
</dbReference>
<keyword evidence="6" id="KW-0677">Repeat</keyword>
<dbReference type="PROSITE" id="PS00982">
    <property type="entry name" value="PHYTOENE_DH"/>
    <property type="match status" value="1"/>
</dbReference>
<keyword evidence="16" id="KW-0472">Membrane</keyword>
<comment type="pathway">
    <text evidence="2">Carotenoid biosynthesis.</text>
</comment>
<dbReference type="PANTHER" id="PTHR22846">
    <property type="entry name" value="WD40 REPEAT PROTEIN"/>
    <property type="match status" value="1"/>
</dbReference>
<evidence type="ECO:0000256" key="7">
    <source>
        <dbReference type="ARBA" id="ARBA00022746"/>
    </source>
</evidence>
<dbReference type="GO" id="GO:0006357">
    <property type="term" value="P:regulation of transcription by RNA polymerase II"/>
    <property type="evidence" value="ECO:0007669"/>
    <property type="project" value="TreeGrafter"/>
</dbReference>
<dbReference type="InterPro" id="IPR036188">
    <property type="entry name" value="FAD/NAD-bd_sf"/>
</dbReference>
<dbReference type="PROSITE" id="PS50082">
    <property type="entry name" value="WD_REPEATS_2"/>
    <property type="match status" value="6"/>
</dbReference>
<dbReference type="GO" id="GO:0016117">
    <property type="term" value="P:carotenoid biosynthetic process"/>
    <property type="evidence" value="ECO:0007669"/>
    <property type="project" value="UniProtKB-KW"/>
</dbReference>
<evidence type="ECO:0000256" key="9">
    <source>
        <dbReference type="ARBA" id="ARBA00023015"/>
    </source>
</evidence>
<dbReference type="Pfam" id="PF01593">
    <property type="entry name" value="Amino_oxidase"/>
    <property type="match status" value="1"/>
</dbReference>
<feature type="repeat" description="WD" evidence="14">
    <location>
        <begin position="386"/>
        <end position="436"/>
    </location>
</feature>
<dbReference type="Pfam" id="PF00076">
    <property type="entry name" value="RRM_1"/>
    <property type="match status" value="1"/>
</dbReference>
<dbReference type="InterPro" id="IPR012677">
    <property type="entry name" value="Nucleotide-bd_a/b_plait_sf"/>
</dbReference>
<dbReference type="Gene3D" id="3.50.50.60">
    <property type="entry name" value="FAD/NAD(P)-binding domain"/>
    <property type="match status" value="2"/>
</dbReference>
<evidence type="ECO:0000256" key="15">
    <source>
        <dbReference type="SAM" id="MobiDB-lite"/>
    </source>
</evidence>
<dbReference type="InterPro" id="IPR001680">
    <property type="entry name" value="WD40_rpt"/>
</dbReference>
<proteinExistence type="inferred from homology"/>
<dbReference type="PRINTS" id="PR00320">
    <property type="entry name" value="GPROTEINBRPT"/>
</dbReference>
<keyword evidence="10" id="KW-0804">Transcription</keyword>
<feature type="repeat" description="WD" evidence="14">
    <location>
        <begin position="344"/>
        <end position="385"/>
    </location>
</feature>
<feature type="transmembrane region" description="Helical" evidence="16">
    <location>
        <begin position="1386"/>
        <end position="1411"/>
    </location>
</feature>
<evidence type="ECO:0000313" key="18">
    <source>
        <dbReference type="EMBL" id="PRP82795.1"/>
    </source>
</evidence>
<dbReference type="PROSITE" id="PS50294">
    <property type="entry name" value="WD_REPEATS_REGION"/>
    <property type="match status" value="5"/>
</dbReference>
<dbReference type="SMART" id="SM00360">
    <property type="entry name" value="RRM"/>
    <property type="match status" value="1"/>
</dbReference>
<dbReference type="InterPro" id="IPR002937">
    <property type="entry name" value="Amino_oxidase"/>
</dbReference>
<evidence type="ECO:0000256" key="12">
    <source>
        <dbReference type="ARBA" id="ARBA00034551"/>
    </source>
</evidence>
<dbReference type="EMBL" id="MDYQ01000095">
    <property type="protein sequence ID" value="PRP82795.1"/>
    <property type="molecule type" value="Genomic_DNA"/>
</dbReference>
<dbReference type="InterPro" id="IPR008150">
    <property type="entry name" value="Phytoene_DH_bac_CS"/>
</dbReference>
<dbReference type="InParanoid" id="A0A2P6NFU2"/>
<sequence length="1412" mass="160843">MSLTSDEVNFLIFRYLQESAFTFGYESLLVNNSINGTEVPSGALISFLQKGLQYKEIETHLSESGEEIVCDEPFNLLTPHVCKEKKRVDRKELAQRDSKREKEREKEKEKEREKDREKERNEREREREKEREKEKEKEKEREREKDKDIVKNLPDSPTSTVPGIQVLHGHTSEVFICAFNPRSTHPDLIASGSGDSTARIWSIGDNNKSDFIELKHFINTQEKSKDVTTLDWNPEGSLLATGSYDGLARVWSERGDLKLTLSRHKGPIFSLKWNKKGDYLLSGSVDKTAIIWDAVTGEAKQQFEFHSAPTLDVDWRDDTSFATCSTDKMIYVCELGKSRPIKEFRGHADEVNAIKWDPTGTLLASCSDDYSAKIWSMKQDKYLFNFEQHTKEIYTIRWSNTGPGTNNPNRPLVLASASFDATVKLWDLTMGKELYTLRQHTDPVYSVAFSPSGEYLASGSFDRCIHIWSVRDGSLVKTFKGQGGIFEVCWNSRGDRVGACFSNSTVAVLDFRIALKFNMCGVRIKRSPCHQRQNNKYHTSPASVVDLGLPQEVDPGLDLKGEIIRPLALYLVLVLALVLLPGERLLNIADSHLSRSRSGSPRRREPTPESTTLCVNKLTPNVNQEHVQEIFGTYGKIDKVDLLWDHRINRPKGTAFVHFNQRSDAEKAQQHLNGGQIDGNVVEVTFYKRRSPERYPRRCKLTTSPWRVQKQRLQQKVTTQKRKVRRRKVQRLQEKKSLTQERKKPFTQERKESLTEKRKEPLAQEIQQVSHQQEEEKLFWLSQEIHQPIQVSSEKSSEELNKESVRERVCSSPKPLRRGVPGVLIERGAVSPHEFTVGLPQTRNGNVRNHSAQGPFLTTSPSDLSSIMSAATKHVVIIGAGVGGAAVAARLSQAGFKVTVVEKNDFSGGRCSLIYDEDGHRFDRGPSLYLMPKIFEETFRDLGEKVEDWIELRKCDPNYKVHFHDGEIVELSCDLAAMKETVERIEGPAGYDRFLSFVKESHTHYEISVNMVLRKNFEVIWDLLTPRNAIEALKLHIFDKIYGRASRYFWSERLRRAFTFQTMYMGMSPFDAPATYNLLQYTELAEGIWYPVGGFNKVVQSLESIAKRNGAEFRYSSPVKKIDVEGKGEAKGVILESGERIDADLVVCNADLIYAYGNLLPGTPYSEKLSDKNLTSSSISFYWSMKQKVPQLDCHNIFLAEKYQDSFDDIFKRYQLPKEPSFYVNVPSRIDPSAAPEGRDTVVVLVPVGYINPKVHQDFPAMIQLARKRILEIMSQRLGITNFADLILRERISTPEDWKNDFNLHRGSILGLSHDIFQVLWFRPSTRHATHKNLYFVGASTQPGTGVPIVLCGAKLVADQVLRDLKVPAPASWETPKRVVKSSLDVIHPFSPVLVTPALVLLLALFLYYLLF</sequence>
<dbReference type="Proteomes" id="UP000241769">
    <property type="component" value="Unassembled WGS sequence"/>
</dbReference>
<dbReference type="NCBIfam" id="TIGR02734">
    <property type="entry name" value="crtI_fam"/>
    <property type="match status" value="1"/>
</dbReference>
<accession>A0A2P6NFU2</accession>
<keyword evidence="16" id="KW-0812">Transmembrane</keyword>
<evidence type="ECO:0000256" key="10">
    <source>
        <dbReference type="ARBA" id="ARBA00023163"/>
    </source>
</evidence>
<dbReference type="FunFam" id="2.130.10.10:FF:000218">
    <property type="entry name" value="WD40 repeat-containing protein HOS15"/>
    <property type="match status" value="1"/>
</dbReference>
<dbReference type="SUPFAM" id="SSF51905">
    <property type="entry name" value="FAD/NAD(P)-binding domain"/>
    <property type="match status" value="1"/>
</dbReference>
<gene>
    <name evidence="18" type="ORF">PROFUN_10010</name>
</gene>
<dbReference type="STRING" id="1890364.A0A2P6NFU2"/>
<name>A0A2P6NFU2_9EUKA</name>
<evidence type="ECO:0000256" key="3">
    <source>
        <dbReference type="ARBA" id="ARBA00006046"/>
    </source>
</evidence>
<dbReference type="InterPro" id="IPR014105">
    <property type="entry name" value="Carotenoid/retinoid_OxRdtase"/>
</dbReference>
<dbReference type="InterPro" id="IPR036322">
    <property type="entry name" value="WD40_repeat_dom_sf"/>
</dbReference>
<dbReference type="InterPro" id="IPR000504">
    <property type="entry name" value="RRM_dom"/>
</dbReference>
<evidence type="ECO:0000256" key="6">
    <source>
        <dbReference type="ARBA" id="ARBA00022737"/>
    </source>
</evidence>
<keyword evidence="11" id="KW-0539">Nucleus</keyword>
<dbReference type="Gene3D" id="2.130.10.10">
    <property type="entry name" value="YVTN repeat-like/Quinoprotein amine dehydrogenase"/>
    <property type="match status" value="1"/>
</dbReference>
<dbReference type="PROSITE" id="PS50102">
    <property type="entry name" value="RRM"/>
    <property type="match status" value="1"/>
</dbReference>
<feature type="repeat" description="WD" evidence="14">
    <location>
        <begin position="167"/>
        <end position="211"/>
    </location>
</feature>
<dbReference type="OrthoDB" id="1367865at2759"/>
<dbReference type="InterPro" id="IPR034201">
    <property type="entry name" value="RNPS1_RRM"/>
</dbReference>
<evidence type="ECO:0000256" key="5">
    <source>
        <dbReference type="ARBA" id="ARBA00022574"/>
    </source>
</evidence>
<feature type="repeat" description="WD" evidence="14">
    <location>
        <begin position="437"/>
        <end position="478"/>
    </location>
</feature>
<evidence type="ECO:0000313" key="19">
    <source>
        <dbReference type="Proteomes" id="UP000241769"/>
    </source>
</evidence>
<keyword evidence="16" id="KW-1133">Transmembrane helix</keyword>
<dbReference type="SMART" id="SM00320">
    <property type="entry name" value="WD40"/>
    <property type="match status" value="8"/>
</dbReference>
<comment type="caution">
    <text evidence="18">The sequence shown here is derived from an EMBL/GenBank/DDBJ whole genome shotgun (WGS) entry which is preliminary data.</text>
</comment>
<keyword evidence="7" id="KW-0125">Carotenoid biosynthesis</keyword>
<dbReference type="GO" id="GO:0003714">
    <property type="term" value="F:transcription corepressor activity"/>
    <property type="evidence" value="ECO:0007669"/>
    <property type="project" value="InterPro"/>
</dbReference>
<evidence type="ECO:0000256" key="2">
    <source>
        <dbReference type="ARBA" id="ARBA00004829"/>
    </source>
</evidence>
<evidence type="ECO:0000256" key="13">
    <source>
        <dbReference type="PROSITE-ProRule" id="PRU00176"/>
    </source>
</evidence>
<dbReference type="InterPro" id="IPR019775">
    <property type="entry name" value="WD40_repeat_CS"/>
</dbReference>
<keyword evidence="13" id="KW-0694">RNA-binding</keyword>
<reference evidence="18 19" key="1">
    <citation type="journal article" date="2018" name="Genome Biol. Evol.">
        <title>Multiple Roots of Fruiting Body Formation in Amoebozoa.</title>
        <authorList>
            <person name="Hillmann F."/>
            <person name="Forbes G."/>
            <person name="Novohradska S."/>
            <person name="Ferling I."/>
            <person name="Riege K."/>
            <person name="Groth M."/>
            <person name="Westermann M."/>
            <person name="Marz M."/>
            <person name="Spaller T."/>
            <person name="Winckler T."/>
            <person name="Schaap P."/>
            <person name="Glockner G."/>
        </authorList>
    </citation>
    <scope>NUCLEOTIDE SEQUENCE [LARGE SCALE GENOMIC DNA]</scope>
    <source>
        <strain evidence="18 19">Jena</strain>
    </source>
</reference>
<keyword evidence="19" id="KW-1185">Reference proteome</keyword>
<feature type="repeat" description="WD" evidence="14">
    <location>
        <begin position="220"/>
        <end position="252"/>
    </location>
</feature>
<keyword evidence="5 14" id="KW-0853">WD repeat</keyword>
<dbReference type="Gene3D" id="1.20.960.30">
    <property type="match status" value="1"/>
</dbReference>
<organism evidence="18 19">
    <name type="scientific">Planoprotostelium fungivorum</name>
    <dbReference type="NCBI Taxonomy" id="1890364"/>
    <lineage>
        <taxon>Eukaryota</taxon>
        <taxon>Amoebozoa</taxon>
        <taxon>Evosea</taxon>
        <taxon>Variosea</taxon>
        <taxon>Cavosteliida</taxon>
        <taxon>Cavosteliaceae</taxon>
        <taxon>Planoprotostelium</taxon>
    </lineage>
</organism>
<feature type="repeat" description="WD" evidence="14">
    <location>
        <begin position="261"/>
        <end position="302"/>
    </location>
</feature>
<dbReference type="PANTHER" id="PTHR22846:SF2">
    <property type="entry name" value="F-BOX-LIKE_WD REPEAT-CONTAINING PROTEIN EBI"/>
    <property type="match status" value="1"/>
</dbReference>
<dbReference type="InterPro" id="IPR045183">
    <property type="entry name" value="Ebi-like"/>
</dbReference>
<dbReference type="GO" id="GO:0016627">
    <property type="term" value="F:oxidoreductase activity, acting on the CH-CH group of donors"/>
    <property type="evidence" value="ECO:0007669"/>
    <property type="project" value="UniProtKB-ARBA"/>
</dbReference>
<feature type="compositionally biased region" description="Basic and acidic residues" evidence="15">
    <location>
        <begin position="731"/>
        <end position="762"/>
    </location>
</feature>
<dbReference type="InterPro" id="IPR035979">
    <property type="entry name" value="RBD_domain_sf"/>
</dbReference>
<evidence type="ECO:0000256" key="14">
    <source>
        <dbReference type="PROSITE-ProRule" id="PRU00221"/>
    </source>
</evidence>
<dbReference type="PROSITE" id="PS50231">
    <property type="entry name" value="RICIN_B_LECTIN"/>
    <property type="match status" value="1"/>
</dbReference>
<evidence type="ECO:0000256" key="4">
    <source>
        <dbReference type="ARBA" id="ARBA00013293"/>
    </source>
</evidence>
<dbReference type="Gene3D" id="3.30.70.330">
    <property type="match status" value="1"/>
</dbReference>
<dbReference type="Pfam" id="PF00400">
    <property type="entry name" value="WD40"/>
    <property type="match status" value="6"/>
</dbReference>
<protein>
    <recommendedName>
        <fullName evidence="4">Phytoene desaturase</fullName>
    </recommendedName>
    <alternativeName>
        <fullName evidence="12">Phytoene desaturase (3,4-didehydrolycopene-forming)</fullName>
    </alternativeName>
</protein>
<dbReference type="CDD" id="cd12365">
    <property type="entry name" value="RRM_RNPS1"/>
    <property type="match status" value="1"/>
</dbReference>
<dbReference type="GO" id="GO:0000118">
    <property type="term" value="C:histone deacetylase complex"/>
    <property type="evidence" value="ECO:0007669"/>
    <property type="project" value="TreeGrafter"/>
</dbReference>
<keyword evidence="9" id="KW-0805">Transcription regulation</keyword>
<feature type="compositionally biased region" description="Basic residues" evidence="15">
    <location>
        <begin position="719"/>
        <end position="730"/>
    </location>
</feature>
<dbReference type="SUPFAM" id="SSF54928">
    <property type="entry name" value="RNA-binding domain, RBD"/>
    <property type="match status" value="1"/>
</dbReference>
<dbReference type="FunFam" id="3.50.50.60:FF:000171">
    <property type="entry name" value="zeta-carotene-forming phytoene desaturase"/>
    <property type="match status" value="1"/>
</dbReference>
<feature type="domain" description="RRM" evidence="17">
    <location>
        <begin position="611"/>
        <end position="689"/>
    </location>
</feature>
<evidence type="ECO:0000256" key="16">
    <source>
        <dbReference type="SAM" id="Phobius"/>
    </source>
</evidence>
<dbReference type="PROSITE" id="PS00678">
    <property type="entry name" value="WD_REPEATS_1"/>
    <property type="match status" value="1"/>
</dbReference>
<dbReference type="CDD" id="cd00200">
    <property type="entry name" value="WD40"/>
    <property type="match status" value="1"/>
</dbReference>
<evidence type="ECO:0000256" key="1">
    <source>
        <dbReference type="ARBA" id="ARBA00004123"/>
    </source>
</evidence>
<dbReference type="SUPFAM" id="SSF50978">
    <property type="entry name" value="WD40 repeat-like"/>
    <property type="match status" value="1"/>
</dbReference>
<dbReference type="InterPro" id="IPR020472">
    <property type="entry name" value="WD40_PAC1"/>
</dbReference>
<keyword evidence="8" id="KW-0560">Oxidoreductase</keyword>